<accession>A0ABV8JBM1</accession>
<dbReference type="InterPro" id="IPR026834">
    <property type="entry name" value="LHH"/>
</dbReference>
<evidence type="ECO:0000259" key="3">
    <source>
        <dbReference type="Pfam" id="PF14411"/>
    </source>
</evidence>
<evidence type="ECO:0000256" key="1">
    <source>
        <dbReference type="SAM" id="MobiDB-lite"/>
    </source>
</evidence>
<dbReference type="EMBL" id="JBHSAP010000007">
    <property type="protein sequence ID" value="MFC4075875.1"/>
    <property type="molecule type" value="Genomic_DNA"/>
</dbReference>
<feature type="region of interest" description="Disordered" evidence="1">
    <location>
        <begin position="76"/>
        <end position="104"/>
    </location>
</feature>
<keyword evidence="2" id="KW-1133">Transmembrane helix</keyword>
<evidence type="ECO:0000313" key="4">
    <source>
        <dbReference type="EMBL" id="MFC4075875.1"/>
    </source>
</evidence>
<dbReference type="RefSeq" id="WP_380702201.1">
    <property type="nucleotide sequence ID" value="NZ_JBHSAP010000007.1"/>
</dbReference>
<sequence>MGFLRRLCNKLRMSAKVLQDKKGASTIEYIITMAVAALFGSILLNIFFTYAIEKPMKYVIEMQIHCINKDPECKATAEDGGDTRGGNSSKGSASNHGKPSEDEGFWDKLMREAGEKWEGFKESTSQMASDVKKDAQEFGDHPWESVKDFASDTWEGMKYAGEVTWEWTKEHKEEIAVGATIAAGVGLLFVPGGQAFGAGILIGAGIGGGISAAQGNDLKTIMADTAIGGLAGAVGGGVSGGVARGVGRYVTTKVAQIMGNSAGGAAGSITDNLFRGHKINWKNALASAILAGGITHGAYLAQEASPVLGITPKAQQAASQAAKQSSKFEYTIDKEEAEKAIQGYSRLIQKPNRAYYGNEMLQRKNPLEFAVQQRTIQHMSDKQLIYHFKKRIAPRNPKYGKGKKGLYTLHHWKQLEQGPLIEMPQSIHQGKSSRLHPLGNKGGIGKERPGWDDYRKDYWRARYIEELQRRGYEFPLKLE</sequence>
<evidence type="ECO:0000313" key="5">
    <source>
        <dbReference type="Proteomes" id="UP001595843"/>
    </source>
</evidence>
<name>A0ABV8JBM1_9BACL</name>
<keyword evidence="5" id="KW-1185">Reference proteome</keyword>
<gene>
    <name evidence="4" type="ORF">ACFOUO_03530</name>
</gene>
<organism evidence="4 5">
    <name type="scientific">Salinithrix halophila</name>
    <dbReference type="NCBI Taxonomy" id="1485204"/>
    <lineage>
        <taxon>Bacteria</taxon>
        <taxon>Bacillati</taxon>
        <taxon>Bacillota</taxon>
        <taxon>Bacilli</taxon>
        <taxon>Bacillales</taxon>
        <taxon>Thermoactinomycetaceae</taxon>
        <taxon>Salinithrix</taxon>
    </lineage>
</organism>
<proteinExistence type="predicted"/>
<keyword evidence="2" id="KW-0472">Membrane</keyword>
<feature type="domain" description="LHH" evidence="3">
    <location>
        <begin position="408"/>
        <end position="463"/>
    </location>
</feature>
<evidence type="ECO:0000256" key="2">
    <source>
        <dbReference type="SAM" id="Phobius"/>
    </source>
</evidence>
<protein>
    <submittedName>
        <fullName evidence="4">HNH/ENDO VII family nuclease</fullName>
    </submittedName>
</protein>
<reference evidence="5" key="1">
    <citation type="journal article" date="2019" name="Int. J. Syst. Evol. Microbiol.">
        <title>The Global Catalogue of Microorganisms (GCM) 10K type strain sequencing project: providing services to taxonomists for standard genome sequencing and annotation.</title>
        <authorList>
            <consortium name="The Broad Institute Genomics Platform"/>
            <consortium name="The Broad Institute Genome Sequencing Center for Infectious Disease"/>
            <person name="Wu L."/>
            <person name="Ma J."/>
        </authorList>
    </citation>
    <scope>NUCLEOTIDE SEQUENCE [LARGE SCALE GENOMIC DNA]</scope>
    <source>
        <strain evidence="5">IBRC-M 10813</strain>
    </source>
</reference>
<keyword evidence="2" id="KW-0812">Transmembrane</keyword>
<comment type="caution">
    <text evidence="4">The sequence shown here is derived from an EMBL/GenBank/DDBJ whole genome shotgun (WGS) entry which is preliminary data.</text>
</comment>
<feature type="compositionally biased region" description="Polar residues" evidence="1">
    <location>
        <begin position="85"/>
        <end position="97"/>
    </location>
</feature>
<dbReference type="Proteomes" id="UP001595843">
    <property type="component" value="Unassembled WGS sequence"/>
</dbReference>
<dbReference type="Pfam" id="PF14411">
    <property type="entry name" value="LHH"/>
    <property type="match status" value="1"/>
</dbReference>
<feature type="transmembrane region" description="Helical" evidence="2">
    <location>
        <begin position="29"/>
        <end position="52"/>
    </location>
</feature>